<name>A0A7W3LQX0_ACTNM</name>
<protein>
    <submittedName>
        <fullName evidence="1">ABC-type Zn uptake system ZnuABC Zn-binding protein ZnuA</fullName>
    </submittedName>
</protein>
<dbReference type="EMBL" id="JACJIA010000005">
    <property type="protein sequence ID" value="MBA8952653.1"/>
    <property type="molecule type" value="Genomic_DNA"/>
</dbReference>
<reference evidence="1 2" key="1">
    <citation type="submission" date="2020-08" db="EMBL/GenBank/DDBJ databases">
        <title>Genomic Encyclopedia of Type Strains, Phase IV (KMG-IV): sequencing the most valuable type-strain genomes for metagenomic binning, comparative biology and taxonomic classification.</title>
        <authorList>
            <person name="Goeker M."/>
        </authorList>
    </citation>
    <scope>NUCLEOTIDE SEQUENCE [LARGE SCALE GENOMIC DNA]</scope>
    <source>
        <strain evidence="1 2">DSM 44197</strain>
    </source>
</reference>
<proteinExistence type="predicted"/>
<organism evidence="1 2">
    <name type="scientific">Actinomadura namibiensis</name>
    <dbReference type="NCBI Taxonomy" id="182080"/>
    <lineage>
        <taxon>Bacteria</taxon>
        <taxon>Bacillati</taxon>
        <taxon>Actinomycetota</taxon>
        <taxon>Actinomycetes</taxon>
        <taxon>Streptosporangiales</taxon>
        <taxon>Thermomonosporaceae</taxon>
        <taxon>Actinomadura</taxon>
    </lineage>
</organism>
<keyword evidence="2" id="KW-1185">Reference proteome</keyword>
<gene>
    <name evidence="1" type="ORF">HNR61_004299</name>
</gene>
<dbReference type="Proteomes" id="UP000572680">
    <property type="component" value="Unassembled WGS sequence"/>
</dbReference>
<comment type="caution">
    <text evidence="1">The sequence shown here is derived from an EMBL/GenBank/DDBJ whole genome shotgun (WGS) entry which is preliminary data.</text>
</comment>
<dbReference type="RefSeq" id="WP_312898040.1">
    <property type="nucleotide sequence ID" value="NZ_BAAALP010000005.1"/>
</dbReference>
<evidence type="ECO:0000313" key="1">
    <source>
        <dbReference type="EMBL" id="MBA8952653.1"/>
    </source>
</evidence>
<dbReference type="AlphaFoldDB" id="A0A7W3LQX0"/>
<sequence length="78" mass="8267">MPTADGWVALADGDAVRVNASYPDRTTDEAVAALRREGLRAVAVTTALEELPADPRSASALPRNEHGAVAVPVPWRFT</sequence>
<accession>A0A7W3LQX0</accession>
<evidence type="ECO:0000313" key="2">
    <source>
        <dbReference type="Proteomes" id="UP000572680"/>
    </source>
</evidence>